<dbReference type="GO" id="GO:0051301">
    <property type="term" value="P:cell division"/>
    <property type="evidence" value="ECO:0007669"/>
    <property type="project" value="UniProtKB-KW"/>
</dbReference>
<feature type="compositionally biased region" description="Polar residues" evidence="1">
    <location>
        <begin position="245"/>
        <end position="267"/>
    </location>
</feature>
<evidence type="ECO:0000313" key="2">
    <source>
        <dbReference type="EMBL" id="KAJ6241997.1"/>
    </source>
</evidence>
<dbReference type="EMBL" id="JAOAOG010000184">
    <property type="protein sequence ID" value="KAJ6241997.1"/>
    <property type="molecule type" value="Genomic_DNA"/>
</dbReference>
<feature type="region of interest" description="Disordered" evidence="1">
    <location>
        <begin position="287"/>
        <end position="602"/>
    </location>
</feature>
<feature type="region of interest" description="Disordered" evidence="1">
    <location>
        <begin position="226"/>
        <end position="267"/>
    </location>
</feature>
<feature type="compositionally biased region" description="Basic and acidic residues" evidence="1">
    <location>
        <begin position="571"/>
        <end position="588"/>
    </location>
</feature>
<comment type="caution">
    <text evidence="2">The sequence shown here is derived from an EMBL/GenBank/DDBJ whole genome shotgun (WGS) entry which is preliminary data.</text>
</comment>
<sequence>MISKKKENLYINITGNNELLSNNNDWNDNKKRKKNKNKNKTKSSNQMSTLQKTRNKTLSNVGQTKEKITQNRFIGPFHYSELTLSSLCEIVGEKSRNCYEFLFFIPGYCLTFENEQVKNRWVWNWNTYYSSNSDLVAFLIHSSTFIPNKTAVNPLGLLVTICFIDVKPPSYAMKRKNGIRSRYSSKLKGTCFFAKSVEIIKDQEKVPSSYWTVPQLSEFIHQNKQNGKLLTNPPSNPNMGLLHDSSASVQSQTHKITKKTQSQQNTKYVIQSKQFRIKVGKNLEEGQEECKEGDEEEEGKKTNLTFKRNKKNPLKKKSKKLNSQNHGHHHGHSKRHHNKNNKNKNKNHKNKNKKKINNLKLLNRKRKHKKFKRSTKTKSLYSSNSSSMEESGSNSNSQSEISDLQTNNKSDNTMTDTYSNIESESSLSSQSTNSYLNSSSYSNLNSESNSISESESGSGSGSGSESDFGLGFPKKKNQKKRKKKLKHKHKYKHKQKQHKHKQKMKKKQKQKEKHKHKQSLNKFQKKKRYRKKKIKREKQKKKKKKTNRVQITNSVSLPNLVLFQQDDGDTSTDKDPLKNKSKKNKDDENQFYNSDPEIQDENHDAQNNFFSFLKNSKRFIKQNKSKTKSKDQGQGEKNPSQEQLDHFMRKKSILLSIWEKCGSEQFLKTDFHSNNEKALDANLFSELSISDKKKSQSTAQVENSFSTQSILYSLSNEPCLSYSTDYLGDFGFQNKDQTYYKFRSQVLYLETAEKRFELSFEQNGLFKLSQVLNPETYHYQSILHPTNIPMEKTKIKTIKQNLFWGQIIWSNNCILFGDFMLEPIKFFWCKKNQTSDLNKNQN</sequence>
<reference evidence="2" key="1">
    <citation type="submission" date="2022-08" db="EMBL/GenBank/DDBJ databases">
        <title>Novel sulfate-reducing endosymbionts in the free-living metamonad Anaeramoeba.</title>
        <authorList>
            <person name="Jerlstrom-Hultqvist J."/>
            <person name="Cepicka I."/>
            <person name="Gallot-Lavallee L."/>
            <person name="Salas-Leiva D."/>
            <person name="Curtis B.A."/>
            <person name="Zahonova K."/>
            <person name="Pipaliya S."/>
            <person name="Dacks J."/>
            <person name="Roger A.J."/>
        </authorList>
    </citation>
    <scope>NUCLEOTIDE SEQUENCE</scope>
    <source>
        <strain evidence="2">Schooner1</strain>
    </source>
</reference>
<keyword evidence="2" id="KW-0131">Cell cycle</keyword>
<feature type="compositionally biased region" description="Basic residues" evidence="1">
    <location>
        <begin position="307"/>
        <end position="376"/>
    </location>
</feature>
<dbReference type="InterPro" id="IPR051037">
    <property type="entry name" value="RNAPII_TF_IWS1"/>
</dbReference>
<accession>A0ABQ8YBM4</accession>
<feature type="compositionally biased region" description="Polar residues" evidence="1">
    <location>
        <begin position="46"/>
        <end position="62"/>
    </location>
</feature>
<proteinExistence type="predicted"/>
<keyword evidence="3" id="KW-1185">Reference proteome</keyword>
<dbReference type="PANTHER" id="PTHR46010:SF1">
    <property type="entry name" value="PROTEIN IWS1 HOMOLOG"/>
    <property type="match status" value="1"/>
</dbReference>
<name>A0ABQ8YBM4_9EUKA</name>
<protein>
    <submittedName>
        <fullName evidence="2">Biorientation of chromosomes in cell division 1 family member</fullName>
    </submittedName>
</protein>
<evidence type="ECO:0000256" key="1">
    <source>
        <dbReference type="SAM" id="MobiDB-lite"/>
    </source>
</evidence>
<evidence type="ECO:0000313" key="3">
    <source>
        <dbReference type="Proteomes" id="UP001150062"/>
    </source>
</evidence>
<feature type="compositionally biased region" description="Polar residues" evidence="1">
    <location>
        <begin position="548"/>
        <end position="557"/>
    </location>
</feature>
<gene>
    <name evidence="2" type="ORF">M0813_22999</name>
</gene>
<dbReference type="PANTHER" id="PTHR46010">
    <property type="entry name" value="PROTEIN IWS1 HOMOLOG"/>
    <property type="match status" value="1"/>
</dbReference>
<dbReference type="Proteomes" id="UP001150062">
    <property type="component" value="Unassembled WGS sequence"/>
</dbReference>
<feature type="compositionally biased region" description="Basic residues" evidence="1">
    <location>
        <begin position="473"/>
        <end position="547"/>
    </location>
</feature>
<feature type="compositionally biased region" description="Low complexity" evidence="1">
    <location>
        <begin position="418"/>
        <end position="457"/>
    </location>
</feature>
<feature type="compositionally biased region" description="Polar residues" evidence="1">
    <location>
        <begin position="403"/>
        <end position="417"/>
    </location>
</feature>
<feature type="region of interest" description="Disordered" evidence="1">
    <location>
        <begin position="623"/>
        <end position="645"/>
    </location>
</feature>
<feature type="region of interest" description="Disordered" evidence="1">
    <location>
        <begin position="22"/>
        <end position="62"/>
    </location>
</feature>
<feature type="compositionally biased region" description="Low complexity" evidence="1">
    <location>
        <begin position="377"/>
        <end position="402"/>
    </location>
</feature>
<organism evidence="2 3">
    <name type="scientific">Anaeramoeba flamelloides</name>
    <dbReference type="NCBI Taxonomy" id="1746091"/>
    <lineage>
        <taxon>Eukaryota</taxon>
        <taxon>Metamonada</taxon>
        <taxon>Anaeramoebidae</taxon>
        <taxon>Anaeramoeba</taxon>
    </lineage>
</organism>
<feature type="compositionally biased region" description="Basic residues" evidence="1">
    <location>
        <begin position="30"/>
        <end position="41"/>
    </location>
</feature>
<keyword evidence="2" id="KW-0132">Cell division</keyword>